<feature type="region of interest" description="Disordered" evidence="1">
    <location>
        <begin position="71"/>
        <end position="111"/>
    </location>
</feature>
<keyword evidence="4" id="KW-1185">Reference proteome</keyword>
<dbReference type="InterPro" id="IPR054722">
    <property type="entry name" value="PolX-like_BBD"/>
</dbReference>
<gene>
    <name evidence="3" type="ORF">LIER_31879</name>
</gene>
<organism evidence="3 4">
    <name type="scientific">Lithospermum erythrorhizon</name>
    <name type="common">Purple gromwell</name>
    <name type="synonym">Lithospermum officinale var. erythrorhizon</name>
    <dbReference type="NCBI Taxonomy" id="34254"/>
    <lineage>
        <taxon>Eukaryota</taxon>
        <taxon>Viridiplantae</taxon>
        <taxon>Streptophyta</taxon>
        <taxon>Embryophyta</taxon>
        <taxon>Tracheophyta</taxon>
        <taxon>Spermatophyta</taxon>
        <taxon>Magnoliopsida</taxon>
        <taxon>eudicotyledons</taxon>
        <taxon>Gunneridae</taxon>
        <taxon>Pentapetalae</taxon>
        <taxon>asterids</taxon>
        <taxon>lamiids</taxon>
        <taxon>Boraginales</taxon>
        <taxon>Boraginaceae</taxon>
        <taxon>Boraginoideae</taxon>
        <taxon>Lithospermeae</taxon>
        <taxon>Lithospermum</taxon>
    </lineage>
</organism>
<name>A0AAV3RXK7_LITER</name>
<proteinExistence type="predicted"/>
<dbReference type="SUPFAM" id="SSF57756">
    <property type="entry name" value="Retrovirus zinc finger-like domains"/>
    <property type="match status" value="1"/>
</dbReference>
<sequence length="211" mass="23952">MFDRLYVKRLARPIEELDIRPPGVDIFQPLWILGSLPDSWETLSVSLSVSAPDGTISKEMVSNTILNEALRRESGSADHHSSSGEVLSYDHRKGKKKHIKTNPGKSMTSKKDDQCHYCNKTGYWKSECYAFKRDVANGNVKGDYGEARMCNNGVLKIVEIEDVPVRSRLGKELVLENVRHIPDFRLNLISSGKLDDESYFWRWTMEACSGL</sequence>
<dbReference type="AlphaFoldDB" id="A0AAV3RXK7"/>
<evidence type="ECO:0000256" key="1">
    <source>
        <dbReference type="SAM" id="MobiDB-lite"/>
    </source>
</evidence>
<evidence type="ECO:0000259" key="2">
    <source>
        <dbReference type="Pfam" id="PF22936"/>
    </source>
</evidence>
<reference evidence="3 4" key="1">
    <citation type="submission" date="2024-01" db="EMBL/GenBank/DDBJ databases">
        <title>The complete chloroplast genome sequence of Lithospermum erythrorhizon: insights into the phylogenetic relationship among Boraginaceae species and the maternal lineages of purple gromwells.</title>
        <authorList>
            <person name="Okada T."/>
            <person name="Watanabe K."/>
        </authorList>
    </citation>
    <scope>NUCLEOTIDE SEQUENCE [LARGE SCALE GENOMIC DNA]</scope>
</reference>
<dbReference type="Pfam" id="PF22936">
    <property type="entry name" value="Pol_BBD"/>
    <property type="match status" value="1"/>
</dbReference>
<dbReference type="GO" id="GO:0008270">
    <property type="term" value="F:zinc ion binding"/>
    <property type="evidence" value="ECO:0007669"/>
    <property type="project" value="InterPro"/>
</dbReference>
<dbReference type="InterPro" id="IPR036875">
    <property type="entry name" value="Znf_CCHC_sf"/>
</dbReference>
<comment type="caution">
    <text evidence="3">The sequence shown here is derived from an EMBL/GenBank/DDBJ whole genome shotgun (WGS) entry which is preliminary data.</text>
</comment>
<dbReference type="Proteomes" id="UP001454036">
    <property type="component" value="Unassembled WGS sequence"/>
</dbReference>
<protein>
    <recommendedName>
        <fullName evidence="2">Retrovirus-related Pol polyprotein from transposon TNT 1-94-like beta-barrel domain-containing protein</fullName>
    </recommendedName>
</protein>
<evidence type="ECO:0000313" key="4">
    <source>
        <dbReference type="Proteomes" id="UP001454036"/>
    </source>
</evidence>
<feature type="compositionally biased region" description="Basic and acidic residues" evidence="1">
    <location>
        <begin position="71"/>
        <end position="82"/>
    </location>
</feature>
<dbReference type="EMBL" id="BAABME010012007">
    <property type="protein sequence ID" value="GAA0184591.1"/>
    <property type="molecule type" value="Genomic_DNA"/>
</dbReference>
<dbReference type="GO" id="GO:0003676">
    <property type="term" value="F:nucleic acid binding"/>
    <property type="evidence" value="ECO:0007669"/>
    <property type="project" value="InterPro"/>
</dbReference>
<accession>A0AAV3RXK7</accession>
<feature type="domain" description="Retrovirus-related Pol polyprotein from transposon TNT 1-94-like beta-barrel" evidence="2">
    <location>
        <begin position="145"/>
        <end position="199"/>
    </location>
</feature>
<evidence type="ECO:0000313" key="3">
    <source>
        <dbReference type="EMBL" id="GAA0184591.1"/>
    </source>
</evidence>